<dbReference type="InterPro" id="IPR037185">
    <property type="entry name" value="EmrE-like"/>
</dbReference>
<dbReference type="Pfam" id="PF00892">
    <property type="entry name" value="EamA"/>
    <property type="match status" value="2"/>
</dbReference>
<proteinExistence type="inferred from homology"/>
<dbReference type="InterPro" id="IPR000620">
    <property type="entry name" value="EamA_dom"/>
</dbReference>
<feature type="transmembrane region" description="Helical" evidence="6">
    <location>
        <begin position="91"/>
        <end position="110"/>
    </location>
</feature>
<feature type="transmembrane region" description="Helical" evidence="6">
    <location>
        <begin position="149"/>
        <end position="169"/>
    </location>
</feature>
<feature type="transmembrane region" description="Helical" evidence="6">
    <location>
        <begin position="181"/>
        <end position="199"/>
    </location>
</feature>
<dbReference type="AlphaFoldDB" id="A0A7W6GF22"/>
<reference evidence="8 9" key="1">
    <citation type="submission" date="2020-08" db="EMBL/GenBank/DDBJ databases">
        <title>Genomic Encyclopedia of Type Strains, Phase IV (KMG-IV): sequencing the most valuable type-strain genomes for metagenomic binning, comparative biology and taxonomic classification.</title>
        <authorList>
            <person name="Goeker M."/>
        </authorList>
    </citation>
    <scope>NUCLEOTIDE SEQUENCE [LARGE SCALE GENOMIC DNA]</scope>
    <source>
        <strain evidence="8 9">DSM 25481</strain>
    </source>
</reference>
<evidence type="ECO:0000256" key="2">
    <source>
        <dbReference type="ARBA" id="ARBA00007362"/>
    </source>
</evidence>
<dbReference type="RefSeq" id="WP_183394722.1">
    <property type="nucleotide sequence ID" value="NZ_JACIDR010000002.1"/>
</dbReference>
<dbReference type="EMBL" id="JACIDR010000002">
    <property type="protein sequence ID" value="MBB3972845.1"/>
    <property type="molecule type" value="Genomic_DNA"/>
</dbReference>
<comment type="subcellular location">
    <subcellularLocation>
        <location evidence="1">Membrane</location>
        <topology evidence="1">Multi-pass membrane protein</topology>
    </subcellularLocation>
</comment>
<dbReference type="PANTHER" id="PTHR32322">
    <property type="entry name" value="INNER MEMBRANE TRANSPORTER"/>
    <property type="match status" value="1"/>
</dbReference>
<keyword evidence="5 6" id="KW-0472">Membrane</keyword>
<evidence type="ECO:0000256" key="4">
    <source>
        <dbReference type="ARBA" id="ARBA00022989"/>
    </source>
</evidence>
<keyword evidence="4 6" id="KW-1133">Transmembrane helix</keyword>
<keyword evidence="3 6" id="KW-0812">Transmembrane</keyword>
<evidence type="ECO:0000256" key="6">
    <source>
        <dbReference type="SAM" id="Phobius"/>
    </source>
</evidence>
<feature type="transmembrane region" description="Helical" evidence="6">
    <location>
        <begin position="64"/>
        <end position="85"/>
    </location>
</feature>
<dbReference type="SUPFAM" id="SSF103481">
    <property type="entry name" value="Multidrug resistance efflux transporter EmrE"/>
    <property type="match status" value="2"/>
</dbReference>
<evidence type="ECO:0000313" key="8">
    <source>
        <dbReference type="EMBL" id="MBB3972845.1"/>
    </source>
</evidence>
<evidence type="ECO:0000313" key="9">
    <source>
        <dbReference type="Proteomes" id="UP000528964"/>
    </source>
</evidence>
<dbReference type="InterPro" id="IPR050638">
    <property type="entry name" value="AA-Vitamin_Transporters"/>
</dbReference>
<evidence type="ECO:0000256" key="1">
    <source>
        <dbReference type="ARBA" id="ARBA00004141"/>
    </source>
</evidence>
<comment type="similarity">
    <text evidence="2">Belongs to the EamA transporter family.</text>
</comment>
<feature type="domain" description="EamA" evidence="7">
    <location>
        <begin position="157"/>
        <end position="285"/>
    </location>
</feature>
<evidence type="ECO:0000256" key="5">
    <source>
        <dbReference type="ARBA" id="ARBA00023136"/>
    </source>
</evidence>
<gene>
    <name evidence="8" type="ORF">GGR24_001502</name>
</gene>
<comment type="caution">
    <text evidence="8">The sequence shown here is derived from an EMBL/GenBank/DDBJ whole genome shotgun (WGS) entry which is preliminary data.</text>
</comment>
<accession>A0A7W6GF22</accession>
<feature type="transmembrane region" description="Helical" evidence="6">
    <location>
        <begin position="122"/>
        <end position="143"/>
    </location>
</feature>
<feature type="transmembrane region" description="Helical" evidence="6">
    <location>
        <begin position="243"/>
        <end position="262"/>
    </location>
</feature>
<dbReference type="GO" id="GO:0016020">
    <property type="term" value="C:membrane"/>
    <property type="evidence" value="ECO:0007669"/>
    <property type="project" value="UniProtKB-SubCell"/>
</dbReference>
<protein>
    <submittedName>
        <fullName evidence="8">Drug/metabolite transporter (DMT)-like permease</fullName>
    </submittedName>
</protein>
<name>A0A7W6GF22_9HYPH</name>
<dbReference type="Gene3D" id="1.10.3730.20">
    <property type="match status" value="1"/>
</dbReference>
<organism evidence="8 9">
    <name type="scientific">Hansschlegelia beijingensis</name>
    <dbReference type="NCBI Taxonomy" id="1133344"/>
    <lineage>
        <taxon>Bacteria</taxon>
        <taxon>Pseudomonadati</taxon>
        <taxon>Pseudomonadota</taxon>
        <taxon>Alphaproteobacteria</taxon>
        <taxon>Hyphomicrobiales</taxon>
        <taxon>Methylopilaceae</taxon>
        <taxon>Hansschlegelia</taxon>
    </lineage>
</organism>
<feature type="transmembrane region" description="Helical" evidence="6">
    <location>
        <begin position="211"/>
        <end position="231"/>
    </location>
</feature>
<feature type="transmembrane region" description="Helical" evidence="6">
    <location>
        <begin position="31"/>
        <end position="52"/>
    </location>
</feature>
<dbReference type="PANTHER" id="PTHR32322:SF2">
    <property type="entry name" value="EAMA DOMAIN-CONTAINING PROTEIN"/>
    <property type="match status" value="1"/>
</dbReference>
<dbReference type="Proteomes" id="UP000528964">
    <property type="component" value="Unassembled WGS sequence"/>
</dbReference>
<keyword evidence="9" id="KW-1185">Reference proteome</keyword>
<feature type="domain" description="EamA" evidence="7">
    <location>
        <begin position="8"/>
        <end position="136"/>
    </location>
</feature>
<evidence type="ECO:0000256" key="3">
    <source>
        <dbReference type="ARBA" id="ARBA00022692"/>
    </source>
</evidence>
<feature type="transmembrane region" description="Helical" evidence="6">
    <location>
        <begin position="268"/>
        <end position="286"/>
    </location>
</feature>
<evidence type="ECO:0000259" key="7">
    <source>
        <dbReference type="Pfam" id="PF00892"/>
    </source>
</evidence>
<sequence>MPSLIAPALFVLMWSTGWVVAKFAAPHAGPLTFLTLRYLGALALLAPVAFLVGTRWPRRPSEWGGALVNGMMLHGLYLGGVWWAIAHGVPAGVSALIAALQPLFTVLAAGPLLGERLTPKRWLGVGLGFIGVAAVVAPKLAAANDLSGALVPLGVNVLAMVAVAAATLHQKRSLGGMDLKALATLQYAGAIMLTAPVALLAEDFHVNWTPAAAFALAWSVLVLSIGAIMLMLAMIKRGEVSRVATLIFLVPPVAVLEAFLLFGETLSAVQLLGMGLAAAGVVLANAKGAPASAEGCIAAAARDDEDAAETLRRPA</sequence>